<feature type="transmembrane region" description="Helical" evidence="1">
    <location>
        <begin position="53"/>
        <end position="71"/>
    </location>
</feature>
<evidence type="ECO:0000313" key="2">
    <source>
        <dbReference type="EMBL" id="OCX42395.1"/>
    </source>
</evidence>
<feature type="transmembrane region" description="Helical" evidence="1">
    <location>
        <begin position="24"/>
        <end position="46"/>
    </location>
</feature>
<accession>A0AA91JCS2</accession>
<keyword evidence="1" id="KW-1133">Transmembrane helix</keyword>
<evidence type="ECO:0000313" key="3">
    <source>
        <dbReference type="Proteomes" id="UP000094873"/>
    </source>
</evidence>
<gene>
    <name evidence="2" type="ORF">A7X81_04770</name>
</gene>
<keyword evidence="1" id="KW-0812">Transmembrane</keyword>
<keyword evidence="3" id="KW-1185">Reference proteome</keyword>
<organism evidence="2 3">
    <name type="scientific">Campylobacter ornithocola</name>
    <dbReference type="NCBI Taxonomy" id="1848766"/>
    <lineage>
        <taxon>Bacteria</taxon>
        <taxon>Pseudomonadati</taxon>
        <taxon>Campylobacterota</taxon>
        <taxon>Epsilonproteobacteria</taxon>
        <taxon>Campylobacterales</taxon>
        <taxon>Campylobacteraceae</taxon>
        <taxon>Campylobacter</taxon>
    </lineage>
</organism>
<keyword evidence="1" id="KW-0472">Membrane</keyword>
<protein>
    <submittedName>
        <fullName evidence="2">Uncharacterized protein</fullName>
    </submittedName>
</protein>
<reference evidence="2 3" key="1">
    <citation type="submission" date="2016-05" db="EMBL/GenBank/DDBJ databases">
        <authorList>
            <person name="Caceres A."/>
            <person name="Munoz I."/>
            <person name="Iraola G."/>
            <person name="Diaz-Viraque F."/>
            <person name="Greif G."/>
            <person name="Collado L."/>
        </authorList>
    </citation>
    <scope>NUCLEOTIDE SEQUENCE [LARGE SCALE GENOMIC DNA]</scope>
    <source>
        <strain evidence="2 3">WBE38</strain>
    </source>
</reference>
<dbReference type="AlphaFoldDB" id="A0AA91JCS2"/>
<sequence>MRNMGGGYGEIEIYERWGFESVLVFSYNFIIYFFKGIIVSFLWVLFQENKLKIILFLLFSIFTSMLGVLVFKAKN</sequence>
<proteinExistence type="predicted"/>
<dbReference type="EMBL" id="LXSU01000129">
    <property type="protein sequence ID" value="OCX42395.1"/>
    <property type="molecule type" value="Genomic_DNA"/>
</dbReference>
<name>A0AA91JCS2_9BACT</name>
<comment type="caution">
    <text evidence="2">The sequence shown here is derived from an EMBL/GenBank/DDBJ whole genome shotgun (WGS) entry which is preliminary data.</text>
</comment>
<dbReference type="Proteomes" id="UP000094873">
    <property type="component" value="Unassembled WGS sequence"/>
</dbReference>
<evidence type="ECO:0000256" key="1">
    <source>
        <dbReference type="SAM" id="Phobius"/>
    </source>
</evidence>